<gene>
    <name evidence="2" type="primary">CSON006061</name>
</gene>
<keyword evidence="1" id="KW-0472">Membrane</keyword>
<sequence>MSIFDRIPTIKKFLCCIDLRIGCIGIGLADIVFFVLGSILTLEEGIILSTKDAETYPRWRQFTNATDFIAGIFDIMGIFASVFLILGTALKKLHFVQIYVFTLFFTCLYFIFLTLITGFYDYGYGLIYLLEALLEFLEISVYVQMIVDLIAILLDMGLIVAISNKFGRCIDVYLVMRVAICSYCFVYVIAALCLNYVDVRDSLIFVYDVICLFFVHSLNQNWKAGAD</sequence>
<evidence type="ECO:0000256" key="1">
    <source>
        <dbReference type="SAM" id="Phobius"/>
    </source>
</evidence>
<evidence type="ECO:0000313" key="2">
    <source>
        <dbReference type="EMBL" id="SSX33163.1"/>
    </source>
</evidence>
<feature type="transmembrane region" description="Helical" evidence="1">
    <location>
        <begin position="139"/>
        <end position="162"/>
    </location>
</feature>
<dbReference type="EMBL" id="UFQT01002302">
    <property type="protein sequence ID" value="SSX33163.1"/>
    <property type="molecule type" value="Genomic_DNA"/>
</dbReference>
<keyword evidence="1" id="KW-1133">Transmembrane helix</keyword>
<feature type="transmembrane region" description="Helical" evidence="1">
    <location>
        <begin position="174"/>
        <end position="197"/>
    </location>
</feature>
<dbReference type="VEuPathDB" id="VectorBase:CSON006061"/>
<feature type="transmembrane region" description="Helical" evidence="1">
    <location>
        <begin position="68"/>
        <end position="86"/>
    </location>
</feature>
<organism evidence="2">
    <name type="scientific">Culicoides sonorensis</name>
    <name type="common">Biting midge</name>
    <dbReference type="NCBI Taxonomy" id="179676"/>
    <lineage>
        <taxon>Eukaryota</taxon>
        <taxon>Metazoa</taxon>
        <taxon>Ecdysozoa</taxon>
        <taxon>Arthropoda</taxon>
        <taxon>Hexapoda</taxon>
        <taxon>Insecta</taxon>
        <taxon>Pterygota</taxon>
        <taxon>Neoptera</taxon>
        <taxon>Endopterygota</taxon>
        <taxon>Diptera</taxon>
        <taxon>Nematocera</taxon>
        <taxon>Chironomoidea</taxon>
        <taxon>Ceratopogonidae</taxon>
        <taxon>Ceratopogoninae</taxon>
        <taxon>Culicoides</taxon>
        <taxon>Monoculicoides</taxon>
    </lineage>
</organism>
<keyword evidence="1" id="KW-0812">Transmembrane</keyword>
<feature type="transmembrane region" description="Helical" evidence="1">
    <location>
        <begin position="21"/>
        <end position="42"/>
    </location>
</feature>
<protein>
    <submittedName>
        <fullName evidence="2">CSON006061 protein</fullName>
    </submittedName>
</protein>
<name>A0A336MWS2_CULSO</name>
<dbReference type="AlphaFoldDB" id="A0A336MWS2"/>
<proteinExistence type="predicted"/>
<feature type="transmembrane region" description="Helical" evidence="1">
    <location>
        <begin position="203"/>
        <end position="222"/>
    </location>
</feature>
<reference evidence="2" key="1">
    <citation type="submission" date="2018-07" db="EMBL/GenBank/DDBJ databases">
        <authorList>
            <person name="Quirk P.G."/>
            <person name="Krulwich T.A."/>
        </authorList>
    </citation>
    <scope>NUCLEOTIDE SEQUENCE</scope>
</reference>
<feature type="transmembrane region" description="Helical" evidence="1">
    <location>
        <begin position="98"/>
        <end position="119"/>
    </location>
</feature>
<accession>A0A336MWS2</accession>